<keyword evidence="3 7" id="KW-0812">Transmembrane</keyword>
<sequence>MILAIAAENTNLHRRIAVAFMRCMGQDACLLILSMMLPTWFLSMWMSNTATTVMMITIVEALLTKLDDTVEANSGEAAIEEALGAFFKCGRWKRQERPMQNQAEFVKEATSANSTEKLQDLEHKSDQEEEDDEIPLDIVVIVNKIAAEERRVLGPMK</sequence>
<evidence type="ECO:0000313" key="9">
    <source>
        <dbReference type="Proteomes" id="UP000275846"/>
    </source>
</evidence>
<organism evidence="10">
    <name type="scientific">Schistocephalus solidus</name>
    <name type="common">Tapeworm</name>
    <dbReference type="NCBI Taxonomy" id="70667"/>
    <lineage>
        <taxon>Eukaryota</taxon>
        <taxon>Metazoa</taxon>
        <taxon>Spiralia</taxon>
        <taxon>Lophotrochozoa</taxon>
        <taxon>Platyhelminthes</taxon>
        <taxon>Cestoda</taxon>
        <taxon>Eucestoda</taxon>
        <taxon>Diphyllobothriidea</taxon>
        <taxon>Diphyllobothriidae</taxon>
        <taxon>Schistocephalus</taxon>
    </lineage>
</organism>
<dbReference type="EMBL" id="UYSU01039495">
    <property type="protein sequence ID" value="VDM01373.1"/>
    <property type="molecule type" value="Genomic_DNA"/>
</dbReference>
<evidence type="ECO:0000313" key="8">
    <source>
        <dbReference type="EMBL" id="VDM01373.1"/>
    </source>
</evidence>
<evidence type="ECO:0000313" key="10">
    <source>
        <dbReference type="WBParaSite" id="SSLN_0001554801-mRNA-1"/>
    </source>
</evidence>
<evidence type="ECO:0000256" key="7">
    <source>
        <dbReference type="SAM" id="Phobius"/>
    </source>
</evidence>
<evidence type="ECO:0000256" key="3">
    <source>
        <dbReference type="ARBA" id="ARBA00022692"/>
    </source>
</evidence>
<evidence type="ECO:0000256" key="1">
    <source>
        <dbReference type="ARBA" id="ARBA00004141"/>
    </source>
</evidence>
<name>A0A183TET9_SCHSO</name>
<dbReference type="AlphaFoldDB" id="A0A183TET9"/>
<keyword evidence="4 7" id="KW-1133">Transmembrane helix</keyword>
<evidence type="ECO:0000256" key="5">
    <source>
        <dbReference type="ARBA" id="ARBA00023136"/>
    </source>
</evidence>
<dbReference type="PANTHER" id="PTHR10283:SF82">
    <property type="entry name" value="SOLUTE CARRIER FAMILY 13 MEMBER 2"/>
    <property type="match status" value="1"/>
</dbReference>
<dbReference type="GO" id="GO:0015556">
    <property type="term" value="F:C4-dicarboxylate transmembrane transporter activity"/>
    <property type="evidence" value="ECO:0007669"/>
    <property type="project" value="UniProtKB-ARBA"/>
</dbReference>
<keyword evidence="5 7" id="KW-0472">Membrane</keyword>
<dbReference type="PANTHER" id="PTHR10283">
    <property type="entry name" value="SOLUTE CARRIER FAMILY 13 MEMBER"/>
    <property type="match status" value="1"/>
</dbReference>
<feature type="transmembrane region" description="Helical" evidence="7">
    <location>
        <begin position="28"/>
        <end position="46"/>
    </location>
</feature>
<dbReference type="Proteomes" id="UP000275846">
    <property type="component" value="Unassembled WGS sequence"/>
</dbReference>
<protein>
    <submittedName>
        <fullName evidence="10">Na_H_Exchanger domain-containing protein</fullName>
    </submittedName>
</protein>
<dbReference type="WBParaSite" id="SSLN_0001554801-mRNA-1">
    <property type="protein sequence ID" value="SSLN_0001554801-mRNA-1"/>
    <property type="gene ID" value="SSLN_0001554801"/>
</dbReference>
<dbReference type="GO" id="GO:0005886">
    <property type="term" value="C:plasma membrane"/>
    <property type="evidence" value="ECO:0007669"/>
    <property type="project" value="TreeGrafter"/>
</dbReference>
<comment type="subcellular location">
    <subcellularLocation>
        <location evidence="1">Membrane</location>
        <topology evidence="1">Multi-pass membrane protein</topology>
    </subcellularLocation>
</comment>
<reference evidence="8 9" key="2">
    <citation type="submission" date="2018-11" db="EMBL/GenBank/DDBJ databases">
        <authorList>
            <consortium name="Pathogen Informatics"/>
        </authorList>
    </citation>
    <scope>NUCLEOTIDE SEQUENCE [LARGE SCALE GENOMIC DNA]</scope>
    <source>
        <strain evidence="8 9">NST_G2</strain>
    </source>
</reference>
<dbReference type="OrthoDB" id="6493944at2759"/>
<reference evidence="10" key="1">
    <citation type="submission" date="2016-06" db="UniProtKB">
        <authorList>
            <consortium name="WormBaseParasite"/>
        </authorList>
    </citation>
    <scope>IDENTIFICATION</scope>
</reference>
<feature type="region of interest" description="Disordered" evidence="6">
    <location>
        <begin position="108"/>
        <end position="132"/>
    </location>
</feature>
<evidence type="ECO:0000256" key="2">
    <source>
        <dbReference type="ARBA" id="ARBA00006772"/>
    </source>
</evidence>
<feature type="compositionally biased region" description="Basic and acidic residues" evidence="6">
    <location>
        <begin position="117"/>
        <end position="126"/>
    </location>
</feature>
<accession>A0A183TET9</accession>
<evidence type="ECO:0000256" key="6">
    <source>
        <dbReference type="SAM" id="MobiDB-lite"/>
    </source>
</evidence>
<gene>
    <name evidence="8" type="ORF">SSLN_LOCUS14987</name>
</gene>
<comment type="similarity">
    <text evidence="2">Belongs to the SLC13A/DASS transporter (TC 2.A.47) family. NADC subfamily.</text>
</comment>
<keyword evidence="9" id="KW-1185">Reference proteome</keyword>
<dbReference type="InterPro" id="IPR001898">
    <property type="entry name" value="SLC13A/DASS"/>
</dbReference>
<dbReference type="Pfam" id="PF00939">
    <property type="entry name" value="Na_sulph_symp"/>
    <property type="match status" value="1"/>
</dbReference>
<dbReference type="STRING" id="70667.A0A183TET9"/>
<proteinExistence type="inferred from homology"/>
<dbReference type="GO" id="GO:0005310">
    <property type="term" value="F:dicarboxylic acid transmembrane transporter activity"/>
    <property type="evidence" value="ECO:0007669"/>
    <property type="project" value="UniProtKB-ARBA"/>
</dbReference>
<evidence type="ECO:0000256" key="4">
    <source>
        <dbReference type="ARBA" id="ARBA00022989"/>
    </source>
</evidence>